<evidence type="ECO:0000313" key="2">
    <source>
        <dbReference type="Proteomes" id="UP000663144"/>
    </source>
</evidence>
<dbReference type="Pfam" id="PF19782">
    <property type="entry name" value="DUF6267"/>
    <property type="match status" value="2"/>
</dbReference>
<accession>A0A873WDA5</accession>
<dbReference type="KEGG" id="vg:77946634"/>
<sequence>MQNKHLEHPEDVAIQSKQHLNQVIDYYRAIGRSSHHITVKYDGAPAIVFGTDPESGLFFVGTKSVFNKRKIKINYTHSDVERNHGATPHVASILHTCLEVLPRVEGVYQGDFIGFGGEMVHRSNTLTYAFASNQGVIDSAIVFCCHTSYQGESLKEMTASFHIPPFFNGVQGRCYFINCDAKLSHRLRRVDYLLNLASFLGNFASFPDENEHKNMKVAINKCIREGRLIDCVPGNLGNVFSILRTVKHLLMGHIEVIGDDVDVFIEDDGVLLEAEHEGFVHSNQYGAFKLVNRRTFSYYNFTLSKQWA</sequence>
<proteinExistence type="predicted"/>
<name>A0A873WDA5_9CAUD</name>
<protein>
    <submittedName>
        <fullName evidence="1">Uncharacterized protein</fullName>
    </submittedName>
</protein>
<dbReference type="RefSeq" id="YP_010670429.1">
    <property type="nucleotide sequence ID" value="NC_070964.1"/>
</dbReference>
<reference evidence="1" key="1">
    <citation type="submission" date="2020-10" db="EMBL/GenBank/DDBJ databases">
        <title>The Isolation and Genome Sequence of a Novel Cyanophage S-H38 from the Yellow Sea, China.</title>
        <authorList>
            <person name="Jiang T."/>
        </authorList>
    </citation>
    <scope>NUCLEOTIDE SEQUENCE</scope>
</reference>
<dbReference type="InterPro" id="IPR046234">
    <property type="entry name" value="DUF6267"/>
</dbReference>
<dbReference type="GeneID" id="77946634"/>
<dbReference type="Proteomes" id="UP000663144">
    <property type="component" value="Segment"/>
</dbReference>
<organism evidence="1 2">
    <name type="scientific">Synechococcus phage S-H38</name>
    <dbReference type="NCBI Taxonomy" id="2783673"/>
    <lineage>
        <taxon>Viruses</taxon>
        <taxon>Duplodnaviria</taxon>
        <taxon>Heunggongvirae</taxon>
        <taxon>Uroviricota</taxon>
        <taxon>Caudoviricetes</taxon>
        <taxon>Pantevenvirales</taxon>
        <taxon>Kyanoviridae</taxon>
        <taxon>Yellowseavirus</taxon>
        <taxon>Yellowseavirus thirtyeight</taxon>
    </lineage>
</organism>
<keyword evidence="2" id="KW-1185">Reference proteome</keyword>
<evidence type="ECO:0000313" key="1">
    <source>
        <dbReference type="EMBL" id="QPB07938.1"/>
    </source>
</evidence>
<dbReference type="EMBL" id="MW117965">
    <property type="protein sequence ID" value="QPB07938.1"/>
    <property type="molecule type" value="Genomic_DNA"/>
</dbReference>